<feature type="transmembrane region" description="Helical" evidence="2">
    <location>
        <begin position="51"/>
        <end position="70"/>
    </location>
</feature>
<organism evidence="4 5">
    <name type="scientific">Heligmosomoides polygyrus</name>
    <name type="common">Parasitic roundworm</name>
    <dbReference type="NCBI Taxonomy" id="6339"/>
    <lineage>
        <taxon>Eukaryota</taxon>
        <taxon>Metazoa</taxon>
        <taxon>Ecdysozoa</taxon>
        <taxon>Nematoda</taxon>
        <taxon>Chromadorea</taxon>
        <taxon>Rhabditida</taxon>
        <taxon>Rhabditina</taxon>
        <taxon>Rhabditomorpha</taxon>
        <taxon>Strongyloidea</taxon>
        <taxon>Heligmosomidae</taxon>
        <taxon>Heligmosomoides</taxon>
    </lineage>
</organism>
<evidence type="ECO:0000313" key="4">
    <source>
        <dbReference type="Proteomes" id="UP000050761"/>
    </source>
</evidence>
<proteinExistence type="predicted"/>
<dbReference type="WBParaSite" id="HPBE_0001315701-mRNA-1">
    <property type="protein sequence ID" value="HPBE_0001315701-mRNA-1"/>
    <property type="gene ID" value="HPBE_0001315701"/>
</dbReference>
<protein>
    <submittedName>
        <fullName evidence="5">Skeleton-binding protein 1</fullName>
    </submittedName>
</protein>
<reference evidence="3 4" key="1">
    <citation type="submission" date="2018-11" db="EMBL/GenBank/DDBJ databases">
        <authorList>
            <consortium name="Pathogen Informatics"/>
        </authorList>
    </citation>
    <scope>NUCLEOTIDE SEQUENCE [LARGE SCALE GENOMIC DNA]</scope>
</reference>
<evidence type="ECO:0000313" key="3">
    <source>
        <dbReference type="EMBL" id="VDO95123.1"/>
    </source>
</evidence>
<keyword evidence="2" id="KW-0472">Membrane</keyword>
<evidence type="ECO:0000256" key="2">
    <source>
        <dbReference type="SAM" id="Phobius"/>
    </source>
</evidence>
<dbReference type="Proteomes" id="UP000050761">
    <property type="component" value="Unassembled WGS sequence"/>
</dbReference>
<reference evidence="5" key="2">
    <citation type="submission" date="2019-09" db="UniProtKB">
        <authorList>
            <consortium name="WormBaseParasite"/>
        </authorList>
    </citation>
    <scope>IDENTIFICATION</scope>
</reference>
<accession>A0A3P8ATR6</accession>
<dbReference type="AlphaFoldDB" id="A0A183FX98"/>
<dbReference type="EMBL" id="UZAH01027802">
    <property type="protein sequence ID" value="VDO95123.1"/>
    <property type="molecule type" value="Genomic_DNA"/>
</dbReference>
<keyword evidence="4" id="KW-1185">Reference proteome</keyword>
<evidence type="ECO:0000313" key="5">
    <source>
        <dbReference type="WBParaSite" id="HPBE_0001315701-mRNA-1"/>
    </source>
</evidence>
<keyword evidence="2" id="KW-0812">Transmembrane</keyword>
<gene>
    <name evidence="3" type="ORF">HPBE_LOCUS13158</name>
</gene>
<accession>A0A183FX98</accession>
<name>A0A183FX98_HELPZ</name>
<keyword evidence="2" id="KW-1133">Transmembrane helix</keyword>
<evidence type="ECO:0000256" key="1">
    <source>
        <dbReference type="SAM" id="MobiDB-lite"/>
    </source>
</evidence>
<feature type="region of interest" description="Disordered" evidence="1">
    <location>
        <begin position="1"/>
        <end position="23"/>
    </location>
</feature>
<sequence>MGSEGVAEVDTPEAPNISDNPAADEYDAVDAAANSLGYLFERTSKEYSPHLLVIFYVAVCIFAAKMLIWLSKVGADVLL</sequence>